<evidence type="ECO:0000313" key="2">
    <source>
        <dbReference type="EMBL" id="ETW87836.1"/>
    </source>
</evidence>
<proteinExistence type="predicted"/>
<reference evidence="2 3" key="1">
    <citation type="journal article" date="2012" name="New Phytol.">
        <title>Insight into trade-off between wood decay and parasitism from the genome of a fungal forest pathogen.</title>
        <authorList>
            <person name="Olson A."/>
            <person name="Aerts A."/>
            <person name="Asiegbu F."/>
            <person name="Belbahri L."/>
            <person name="Bouzid O."/>
            <person name="Broberg A."/>
            <person name="Canback B."/>
            <person name="Coutinho P.M."/>
            <person name="Cullen D."/>
            <person name="Dalman K."/>
            <person name="Deflorio G."/>
            <person name="van Diepen L.T."/>
            <person name="Dunand C."/>
            <person name="Duplessis S."/>
            <person name="Durling M."/>
            <person name="Gonthier P."/>
            <person name="Grimwood J."/>
            <person name="Fossdal C.G."/>
            <person name="Hansson D."/>
            <person name="Henrissat B."/>
            <person name="Hietala A."/>
            <person name="Himmelstrand K."/>
            <person name="Hoffmeister D."/>
            <person name="Hogberg N."/>
            <person name="James T.Y."/>
            <person name="Karlsson M."/>
            <person name="Kohler A."/>
            <person name="Kues U."/>
            <person name="Lee Y.H."/>
            <person name="Lin Y.C."/>
            <person name="Lind M."/>
            <person name="Lindquist E."/>
            <person name="Lombard V."/>
            <person name="Lucas S."/>
            <person name="Lunden K."/>
            <person name="Morin E."/>
            <person name="Murat C."/>
            <person name="Park J."/>
            <person name="Raffaello T."/>
            <person name="Rouze P."/>
            <person name="Salamov A."/>
            <person name="Schmutz J."/>
            <person name="Solheim H."/>
            <person name="Stahlberg J."/>
            <person name="Velez H."/>
            <person name="de Vries R.P."/>
            <person name="Wiebenga A."/>
            <person name="Woodward S."/>
            <person name="Yakovlev I."/>
            <person name="Garbelotto M."/>
            <person name="Martin F."/>
            <person name="Grigoriev I.V."/>
            <person name="Stenlid J."/>
        </authorList>
    </citation>
    <scope>NUCLEOTIDE SEQUENCE [LARGE SCALE GENOMIC DNA]</scope>
    <source>
        <strain evidence="2 3">TC 32-1</strain>
    </source>
</reference>
<name>W4KS03_HETIT</name>
<dbReference type="HOGENOM" id="CLU_2942012_0_0_1"/>
<dbReference type="AlphaFoldDB" id="W4KS03"/>
<evidence type="ECO:0000313" key="3">
    <source>
        <dbReference type="Proteomes" id="UP000030671"/>
    </source>
</evidence>
<dbReference type="GeneID" id="20669335"/>
<organism evidence="2 3">
    <name type="scientific">Heterobasidion irregulare (strain TC 32-1)</name>
    <dbReference type="NCBI Taxonomy" id="747525"/>
    <lineage>
        <taxon>Eukaryota</taxon>
        <taxon>Fungi</taxon>
        <taxon>Dikarya</taxon>
        <taxon>Basidiomycota</taxon>
        <taxon>Agaricomycotina</taxon>
        <taxon>Agaricomycetes</taxon>
        <taxon>Russulales</taxon>
        <taxon>Bondarzewiaceae</taxon>
        <taxon>Heterobasidion</taxon>
        <taxon>Heterobasidion annosum species complex</taxon>
    </lineage>
</organism>
<gene>
    <name evidence="2" type="ORF">HETIRDRAFT_305556</name>
</gene>
<accession>W4KS03</accession>
<dbReference type="InParanoid" id="W4KS03"/>
<dbReference type="EMBL" id="KI925454">
    <property type="protein sequence ID" value="ETW87836.1"/>
    <property type="molecule type" value="Genomic_DNA"/>
</dbReference>
<evidence type="ECO:0000256" key="1">
    <source>
        <dbReference type="SAM" id="MobiDB-lite"/>
    </source>
</evidence>
<protein>
    <submittedName>
        <fullName evidence="2">Uncharacterized protein</fullName>
    </submittedName>
</protein>
<feature type="compositionally biased region" description="Basic and acidic residues" evidence="1">
    <location>
        <begin position="28"/>
        <end position="48"/>
    </location>
</feature>
<keyword evidence="3" id="KW-1185">Reference proteome</keyword>
<dbReference type="KEGG" id="hir:HETIRDRAFT_305556"/>
<dbReference type="Proteomes" id="UP000030671">
    <property type="component" value="Unassembled WGS sequence"/>
</dbReference>
<dbReference type="RefSeq" id="XP_009541693.1">
    <property type="nucleotide sequence ID" value="XM_009543398.1"/>
</dbReference>
<sequence>MVTSAVRGRNTRPNAVSPYDKRQRHPGRSLDVKMVEEKMRGRPKKEDRIDETDILDQRRK</sequence>
<feature type="region of interest" description="Disordered" evidence="1">
    <location>
        <begin position="1"/>
        <end position="60"/>
    </location>
</feature>